<sequence>MQLPARASAAVLLLSLLAPSASGARIQRTAAETLANPIRKVVNLLQSMQRKVQEEAEKEEALYSKYMCYCKTGTQELEGSISSAKGKVPAVSSDIEESASKLSQSKTALASAQTSRSAAKDAMAQATSLREKEAASYAAEKADYDANIAAINKAVAALEKGVTGSFLQTSEAQAIRKLALGKQDLADFDRQELLAFLSGGEAAGYAPRSGEVVGILKEMGETMAKSLAEATSAEESSIKSYEGLLAAKKKEVSALAASVESKTKLIGELGVEVVQMKEDLSDTQAALLEDEKFLASLEEGCKTKTAEWEERKKTRAEELVALAETIKVLNDDDALDLFKKTLPSASASFVQVHTSAAALRAQALAVLKAAPRGARLDLIALALAGRNAMHTGGFEKVIKMCDGMIDVLKKEQVDDGHKKEYCAVQFDASDDKKKALELAVSDEEHAIATAKDGIATSTDEIAAIEASIKALDKSVAEATEQRKQENADYKDLVASDAAAKELLAFAKNRLNQFYNPALYKPAPKRELSAEDRIAVNFGGTAPPTPAPGGIAGTGIAALAEVAFHEQQRRVAPAPPPETWGAYTKKTEGSAGVLRLIDMLVADLQKEMTEAETAEKDAQADYEVMMADSAEKRALDSKTLGNKVASKADLEAALISHEESKAAAGKELMAVLKYIQSLHAECDWLMQYFDVRKEARAGEIDSLERAKAVLSGADYALVQTGAARYNQRRRSTR</sequence>
<reference evidence="3" key="1">
    <citation type="submission" date="2021-01" db="EMBL/GenBank/DDBJ databases">
        <authorList>
            <person name="Corre E."/>
            <person name="Pelletier E."/>
            <person name="Niang G."/>
            <person name="Scheremetjew M."/>
            <person name="Finn R."/>
            <person name="Kale V."/>
            <person name="Holt S."/>
            <person name="Cochrane G."/>
            <person name="Meng A."/>
            <person name="Brown T."/>
            <person name="Cohen L."/>
        </authorList>
    </citation>
    <scope>NUCLEOTIDE SEQUENCE</scope>
    <source>
        <strain evidence="3">OF101</strain>
    </source>
</reference>
<dbReference type="AlphaFoldDB" id="A0A7S1QUG7"/>
<dbReference type="EMBL" id="HBGE01050254">
    <property type="protein sequence ID" value="CAD9148057.1"/>
    <property type="molecule type" value="Transcribed_RNA"/>
</dbReference>
<keyword evidence="2" id="KW-0732">Signal</keyword>
<evidence type="ECO:0000313" key="3">
    <source>
        <dbReference type="EMBL" id="CAD9148057.1"/>
    </source>
</evidence>
<name>A0A7S1QUG7_ALECA</name>
<feature type="signal peptide" evidence="2">
    <location>
        <begin position="1"/>
        <end position="23"/>
    </location>
</feature>
<accession>A0A7S1QUG7</accession>
<keyword evidence="1" id="KW-0175">Coiled coil</keyword>
<gene>
    <name evidence="3" type="ORF">ACAT0790_LOCUS30374</name>
</gene>
<organism evidence="3">
    <name type="scientific">Alexandrium catenella</name>
    <name type="common">Red tide dinoflagellate</name>
    <name type="synonym">Gonyaulax catenella</name>
    <dbReference type="NCBI Taxonomy" id="2925"/>
    <lineage>
        <taxon>Eukaryota</taxon>
        <taxon>Sar</taxon>
        <taxon>Alveolata</taxon>
        <taxon>Dinophyceae</taxon>
        <taxon>Gonyaulacales</taxon>
        <taxon>Pyrocystaceae</taxon>
        <taxon>Alexandrium</taxon>
    </lineage>
</organism>
<feature type="coiled-coil region" evidence="1">
    <location>
        <begin position="38"/>
        <end position="65"/>
    </location>
</feature>
<feature type="chain" id="PRO_5031271274" evidence="2">
    <location>
        <begin position="24"/>
        <end position="732"/>
    </location>
</feature>
<evidence type="ECO:0000256" key="2">
    <source>
        <dbReference type="SAM" id="SignalP"/>
    </source>
</evidence>
<feature type="coiled-coil region" evidence="1">
    <location>
        <begin position="461"/>
        <end position="495"/>
    </location>
</feature>
<proteinExistence type="predicted"/>
<protein>
    <submittedName>
        <fullName evidence="3">Uncharacterized protein</fullName>
    </submittedName>
</protein>
<evidence type="ECO:0000256" key="1">
    <source>
        <dbReference type="SAM" id="Coils"/>
    </source>
</evidence>